<gene>
    <name evidence="2" type="ORF">B0A75_04670</name>
</gene>
<protein>
    <submittedName>
        <fullName evidence="2">Uncharacterized protein</fullName>
    </submittedName>
</protein>
<comment type="caution">
    <text evidence="2">The sequence shown here is derived from an EMBL/GenBank/DDBJ whole genome shotgun (WGS) entry which is preliminary data.</text>
</comment>
<keyword evidence="1" id="KW-0472">Membrane</keyword>
<keyword evidence="3" id="KW-1185">Reference proteome</keyword>
<keyword evidence="1" id="KW-0812">Transmembrane</keyword>
<feature type="transmembrane region" description="Helical" evidence="1">
    <location>
        <begin position="7"/>
        <end position="27"/>
    </location>
</feature>
<name>A0A226I5G1_9FLAO</name>
<feature type="transmembrane region" description="Helical" evidence="1">
    <location>
        <begin position="33"/>
        <end position="55"/>
    </location>
</feature>
<evidence type="ECO:0000256" key="1">
    <source>
        <dbReference type="SAM" id="Phobius"/>
    </source>
</evidence>
<evidence type="ECO:0000313" key="2">
    <source>
        <dbReference type="EMBL" id="OXB01738.1"/>
    </source>
</evidence>
<accession>A0A226I5G1</accession>
<keyword evidence="1" id="KW-1133">Transmembrane helix</keyword>
<proteinExistence type="predicted"/>
<sequence length="69" mass="8101">MKILKIILITFIVAFFTSALYEFPFVNNNPVRWSLVLLMIVLELLSGFCYAFYIIKKIIKENNSKPNQK</sequence>
<evidence type="ECO:0000313" key="3">
    <source>
        <dbReference type="Proteomes" id="UP000198336"/>
    </source>
</evidence>
<reference evidence="2 3" key="1">
    <citation type="submission" date="2016-11" db="EMBL/GenBank/DDBJ databases">
        <title>Whole genomes of Flavobacteriaceae.</title>
        <authorList>
            <person name="Stine C."/>
            <person name="Li C."/>
            <person name="Tadesse D."/>
        </authorList>
    </citation>
    <scope>NUCLEOTIDE SEQUENCE [LARGE SCALE GENOMIC DNA]</scope>
    <source>
        <strain evidence="2 3">CCUG 59446</strain>
    </source>
</reference>
<dbReference type="Proteomes" id="UP000198336">
    <property type="component" value="Unassembled WGS sequence"/>
</dbReference>
<dbReference type="AlphaFoldDB" id="A0A226I5G1"/>
<organism evidence="2 3">
    <name type="scientific">Flavobacterium oncorhynchi</name>
    <dbReference type="NCBI Taxonomy" id="728056"/>
    <lineage>
        <taxon>Bacteria</taxon>
        <taxon>Pseudomonadati</taxon>
        <taxon>Bacteroidota</taxon>
        <taxon>Flavobacteriia</taxon>
        <taxon>Flavobacteriales</taxon>
        <taxon>Flavobacteriaceae</taxon>
        <taxon>Flavobacterium</taxon>
    </lineage>
</organism>
<dbReference type="EMBL" id="MUHA01000006">
    <property type="protein sequence ID" value="OXB01738.1"/>
    <property type="molecule type" value="Genomic_DNA"/>
</dbReference>